<comment type="similarity">
    <text evidence="9 10 11">Belongs to the MurJ/MviN family.</text>
</comment>
<feature type="transmembrane region" description="Helical" evidence="10">
    <location>
        <begin position="275"/>
        <end position="293"/>
    </location>
</feature>
<evidence type="ECO:0000256" key="6">
    <source>
        <dbReference type="ARBA" id="ARBA00022989"/>
    </source>
</evidence>
<evidence type="ECO:0000256" key="7">
    <source>
        <dbReference type="ARBA" id="ARBA00023136"/>
    </source>
</evidence>
<evidence type="ECO:0000256" key="2">
    <source>
        <dbReference type="ARBA" id="ARBA00022475"/>
    </source>
</evidence>
<evidence type="ECO:0000256" key="8">
    <source>
        <dbReference type="ARBA" id="ARBA00060041"/>
    </source>
</evidence>
<feature type="transmembrane region" description="Helical" evidence="10">
    <location>
        <begin position="314"/>
        <end position="338"/>
    </location>
</feature>
<evidence type="ECO:0000256" key="10">
    <source>
        <dbReference type="HAMAP-Rule" id="MF_02078"/>
    </source>
</evidence>
<comment type="pathway">
    <text evidence="10">Cell wall biogenesis; peptidoglycan biosynthesis.</text>
</comment>
<keyword evidence="10 11" id="KW-0961">Cell wall biogenesis/degradation</keyword>
<evidence type="ECO:0000256" key="4">
    <source>
        <dbReference type="ARBA" id="ARBA00022960"/>
    </source>
</evidence>
<dbReference type="AlphaFoldDB" id="A0A346E055"/>
<keyword evidence="10" id="KW-0997">Cell inner membrane</keyword>
<comment type="function">
    <text evidence="8 10 11">Involved in peptidoglycan biosynthesis. Transports lipid-linked peptidoglycan precursors from the inner to the outer leaflet of the cytoplasmic membrane.</text>
</comment>
<dbReference type="GO" id="GO:0034204">
    <property type="term" value="P:lipid translocation"/>
    <property type="evidence" value="ECO:0007669"/>
    <property type="project" value="TreeGrafter"/>
</dbReference>
<reference evidence="12 13" key="1">
    <citation type="submission" date="2018-03" db="EMBL/GenBank/DDBJ databases">
        <title>A parallel universe: an anciently diverged bacterial symbiosis in a Hawaiian planthopper (Hemiptera: Cixiidae) reveals rearranged nutritional responsibilities.</title>
        <authorList>
            <person name="Bennett G."/>
            <person name="Mao M."/>
        </authorList>
    </citation>
    <scope>NUCLEOTIDE SEQUENCE [LARGE SCALE GENOMIC DNA]</scope>
    <source>
        <strain evidence="12 13">OLIH</strain>
    </source>
</reference>
<dbReference type="PANTHER" id="PTHR47019">
    <property type="entry name" value="LIPID II FLIPPASE MURJ"/>
    <property type="match status" value="1"/>
</dbReference>
<feature type="transmembrane region" description="Helical" evidence="10">
    <location>
        <begin position="383"/>
        <end position="402"/>
    </location>
</feature>
<dbReference type="Proteomes" id="UP000256856">
    <property type="component" value="Chromosome"/>
</dbReference>
<feature type="transmembrane region" description="Helical" evidence="10">
    <location>
        <begin position="230"/>
        <end position="255"/>
    </location>
</feature>
<feature type="transmembrane region" description="Helical" evidence="10">
    <location>
        <begin position="163"/>
        <end position="183"/>
    </location>
</feature>
<organism evidence="12 13">
    <name type="scientific">Candidatus Purcelliella pentastirinorum</name>
    <dbReference type="NCBI Taxonomy" id="472834"/>
    <lineage>
        <taxon>Bacteria</taxon>
        <taxon>Pseudomonadati</taxon>
        <taxon>Pseudomonadota</taxon>
        <taxon>Gammaproteobacteria</taxon>
        <taxon>Enterobacterales</taxon>
        <taxon>Enterobacteriaceae</taxon>
        <taxon>Candidatus Purcelliella</taxon>
    </lineage>
</organism>
<dbReference type="PRINTS" id="PR01806">
    <property type="entry name" value="VIRFACTRMVIN"/>
</dbReference>
<feature type="transmembrane region" description="Helical" evidence="10">
    <location>
        <begin position="442"/>
        <end position="467"/>
    </location>
</feature>
<evidence type="ECO:0000256" key="1">
    <source>
        <dbReference type="ARBA" id="ARBA00004651"/>
    </source>
</evidence>
<evidence type="ECO:0000313" key="13">
    <source>
        <dbReference type="Proteomes" id="UP000256856"/>
    </source>
</evidence>
<name>A0A346E055_9ENTR</name>
<dbReference type="InterPro" id="IPR051050">
    <property type="entry name" value="Lipid_II_flippase_MurJ/MviN"/>
</dbReference>
<dbReference type="InterPro" id="IPR004268">
    <property type="entry name" value="MurJ"/>
</dbReference>
<feature type="transmembrane region" description="Helical" evidence="10">
    <location>
        <begin position="408"/>
        <end position="430"/>
    </location>
</feature>
<evidence type="ECO:0000313" key="12">
    <source>
        <dbReference type="EMBL" id="AXN02360.1"/>
    </source>
</evidence>
<dbReference type="GO" id="GO:0005886">
    <property type="term" value="C:plasma membrane"/>
    <property type="evidence" value="ECO:0007669"/>
    <property type="project" value="UniProtKB-SubCell"/>
</dbReference>
<feature type="transmembrane region" description="Helical" evidence="10">
    <location>
        <begin position="28"/>
        <end position="46"/>
    </location>
</feature>
<keyword evidence="7 10" id="KW-0472">Membrane</keyword>
<dbReference type="PANTHER" id="PTHR47019:SF1">
    <property type="entry name" value="LIPID II FLIPPASE MURJ"/>
    <property type="match status" value="1"/>
</dbReference>
<feature type="transmembrane region" description="Helical" evidence="10">
    <location>
        <begin position="189"/>
        <end position="209"/>
    </location>
</feature>
<keyword evidence="5 10" id="KW-0573">Peptidoglycan synthesis</keyword>
<feature type="transmembrane region" description="Helical" evidence="10">
    <location>
        <begin position="126"/>
        <end position="151"/>
    </location>
</feature>
<dbReference type="GO" id="GO:0009252">
    <property type="term" value="P:peptidoglycan biosynthetic process"/>
    <property type="evidence" value="ECO:0007669"/>
    <property type="project" value="UniProtKB-UniRule"/>
</dbReference>
<keyword evidence="2 10" id="KW-1003">Cell membrane</keyword>
<keyword evidence="10 11" id="KW-0813">Transport</keyword>
<evidence type="ECO:0000256" key="9">
    <source>
        <dbReference type="ARBA" id="ARBA00061532"/>
    </source>
</evidence>
<dbReference type="EMBL" id="CP028374">
    <property type="protein sequence ID" value="AXN02360.1"/>
    <property type="molecule type" value="Genomic_DNA"/>
</dbReference>
<dbReference type="GO" id="GO:0071555">
    <property type="term" value="P:cell wall organization"/>
    <property type="evidence" value="ECO:0007669"/>
    <property type="project" value="UniProtKB-UniRule"/>
</dbReference>
<dbReference type="CDD" id="cd13123">
    <property type="entry name" value="MATE_MurJ_like"/>
    <property type="match status" value="1"/>
</dbReference>
<proteinExistence type="inferred from homology"/>
<dbReference type="UniPathway" id="UPA00219"/>
<dbReference type="NCBIfam" id="TIGR01695">
    <property type="entry name" value="murJ_mviN"/>
    <property type="match status" value="1"/>
</dbReference>
<dbReference type="Pfam" id="PF03023">
    <property type="entry name" value="MurJ"/>
    <property type="match status" value="1"/>
</dbReference>
<dbReference type="KEGG" id="ppet:C9I82_407"/>
<dbReference type="GO" id="GO:0008360">
    <property type="term" value="P:regulation of cell shape"/>
    <property type="evidence" value="ECO:0007669"/>
    <property type="project" value="UniProtKB-UniRule"/>
</dbReference>
<gene>
    <name evidence="10" type="primary">murJ</name>
    <name evidence="12" type="ORF">C9I82_407</name>
</gene>
<evidence type="ECO:0000256" key="3">
    <source>
        <dbReference type="ARBA" id="ARBA00022692"/>
    </source>
</evidence>
<keyword evidence="13" id="KW-1185">Reference proteome</keyword>
<keyword evidence="3 10" id="KW-0812">Transmembrane</keyword>
<dbReference type="GO" id="GO:0015648">
    <property type="term" value="F:lipid-linked peptidoglycan transporter activity"/>
    <property type="evidence" value="ECO:0007669"/>
    <property type="project" value="UniProtKB-UniRule"/>
</dbReference>
<evidence type="ECO:0000256" key="11">
    <source>
        <dbReference type="PIRNR" id="PIRNR002869"/>
    </source>
</evidence>
<sequence>MIIMFKSFIFVSFITCLSRFLGFVRDAVVAYVFGVSIETDAFYIAFKLPNLLRRIFADGGVSQVLVPILYKYKSDKNKEEIKIFLSSILGLFFFILLFIVFLGIINSSIIISFFLPGYSCDIHKLYLAKILFSIMFPYIIFISISSLYGLVLNTWNKYTISSFIPILLNISMIFFSLFIIKYFNHPIIGLAWSVLFGGCLQFLYPLPFLKKLGLLVFPYFNFRNIKIYHIFYKIIPMMIVTFISQISVFINTILSSYFTTGSVSWIYYAERLVEFPSGVLGVSISSILLPSLSRSFFIKDYKKCSSLIDWGLRLCFLLALPATVALIILSGPIILILFQYGKFTAFDSLMTQHILLAYSFGLLGFITVKILSTSFYSFQNIVVPIKISFIILVLSQFMNFLFVYFFEYIGIALSTSFSGLINAFLLYYELRKKNIFTPNPGWFIFLFRIFFSVFVMASVLFICMYFMPSWEIGNFFYKIFRLFLLCFIGLITYLIMLFLLKLRISDFTRY</sequence>
<keyword evidence="6 10" id="KW-1133">Transmembrane helix</keyword>
<evidence type="ECO:0000256" key="5">
    <source>
        <dbReference type="ARBA" id="ARBA00022984"/>
    </source>
</evidence>
<accession>A0A346E055</accession>
<keyword evidence="4 10" id="KW-0133">Cell shape</keyword>
<dbReference type="PIRSF" id="PIRSF002869">
    <property type="entry name" value="MviN"/>
    <property type="match status" value="1"/>
</dbReference>
<comment type="subcellular location">
    <subcellularLocation>
        <location evidence="10">Cell inner membrane</location>
        <topology evidence="10">Multi-pass membrane protein</topology>
    </subcellularLocation>
    <subcellularLocation>
        <location evidence="1">Cell membrane</location>
        <topology evidence="1">Multi-pass membrane protein</topology>
    </subcellularLocation>
</comment>
<protein>
    <recommendedName>
        <fullName evidence="10">Probable lipid II flippase MurJ</fullName>
    </recommendedName>
</protein>
<feature type="transmembrane region" description="Helical" evidence="10">
    <location>
        <begin position="83"/>
        <end position="114"/>
    </location>
</feature>
<feature type="transmembrane region" description="Helical" evidence="10">
    <location>
        <begin position="479"/>
        <end position="500"/>
    </location>
</feature>
<dbReference type="HAMAP" id="MF_02078">
    <property type="entry name" value="MurJ_MviN"/>
    <property type="match status" value="1"/>
</dbReference>
<feature type="transmembrane region" description="Helical" evidence="10">
    <location>
        <begin position="350"/>
        <end position="371"/>
    </location>
</feature>